<evidence type="ECO:0000313" key="14">
    <source>
        <dbReference type="EMBL" id="GIH15240.1"/>
    </source>
</evidence>
<evidence type="ECO:0000256" key="3">
    <source>
        <dbReference type="ARBA" id="ARBA00022448"/>
    </source>
</evidence>
<feature type="transmembrane region" description="Helical" evidence="13">
    <location>
        <begin position="131"/>
        <end position="152"/>
    </location>
</feature>
<comment type="similarity">
    <text evidence="2">Belongs to the TMEM175 family.</text>
</comment>
<dbReference type="GO" id="GO:0015252">
    <property type="term" value="F:proton channel activity"/>
    <property type="evidence" value="ECO:0007669"/>
    <property type="project" value="InterPro"/>
</dbReference>
<feature type="transmembrane region" description="Helical" evidence="13">
    <location>
        <begin position="99"/>
        <end position="119"/>
    </location>
</feature>
<accession>A0A8J3QPS5</accession>
<name>A0A8J3QPS5_9ACTN</name>
<keyword evidence="10 13" id="KW-0472">Membrane</keyword>
<comment type="catalytic activity">
    <reaction evidence="12">
        <text>K(+)(in) = K(+)(out)</text>
        <dbReference type="Rhea" id="RHEA:29463"/>
        <dbReference type="ChEBI" id="CHEBI:29103"/>
    </reaction>
</comment>
<dbReference type="RefSeq" id="WP_203918882.1">
    <property type="nucleotide sequence ID" value="NZ_BONZ01000032.1"/>
</dbReference>
<evidence type="ECO:0000256" key="4">
    <source>
        <dbReference type="ARBA" id="ARBA00022538"/>
    </source>
</evidence>
<dbReference type="Proteomes" id="UP000642748">
    <property type="component" value="Unassembled WGS sequence"/>
</dbReference>
<keyword evidence="15" id="KW-1185">Reference proteome</keyword>
<keyword evidence="4" id="KW-0633">Potassium transport</keyword>
<evidence type="ECO:0000256" key="1">
    <source>
        <dbReference type="ARBA" id="ARBA00004141"/>
    </source>
</evidence>
<keyword evidence="11" id="KW-0407">Ion channel</keyword>
<comment type="caution">
    <text evidence="14">The sequence shown here is derived from an EMBL/GenBank/DDBJ whole genome shotgun (WGS) entry which is preliminary data.</text>
</comment>
<evidence type="ECO:0000256" key="2">
    <source>
        <dbReference type="ARBA" id="ARBA00006920"/>
    </source>
</evidence>
<evidence type="ECO:0000256" key="12">
    <source>
        <dbReference type="ARBA" id="ARBA00034430"/>
    </source>
</evidence>
<dbReference type="PANTHER" id="PTHR31462">
    <property type="entry name" value="ENDOSOMAL/LYSOSOMAL POTASSIUM CHANNEL TMEM175"/>
    <property type="match status" value="1"/>
</dbReference>
<feature type="transmembrane region" description="Helical" evidence="13">
    <location>
        <begin position="60"/>
        <end position="78"/>
    </location>
</feature>
<proteinExistence type="inferred from homology"/>
<evidence type="ECO:0000313" key="15">
    <source>
        <dbReference type="Proteomes" id="UP000642748"/>
    </source>
</evidence>
<protein>
    <submittedName>
        <fullName evidence="14">DUF1211 domain-containing membrane protein</fullName>
    </submittedName>
</protein>
<keyword evidence="6" id="KW-0631">Potassium channel</keyword>
<comment type="subcellular location">
    <subcellularLocation>
        <location evidence="1">Membrane</location>
        <topology evidence="1">Multi-pass membrane protein</topology>
    </subcellularLocation>
</comment>
<dbReference type="Pfam" id="PF06736">
    <property type="entry name" value="TMEM175"/>
    <property type="match status" value="1"/>
</dbReference>
<evidence type="ECO:0000256" key="10">
    <source>
        <dbReference type="ARBA" id="ARBA00023136"/>
    </source>
</evidence>
<keyword evidence="5 13" id="KW-0812">Transmembrane</keyword>
<dbReference type="GO" id="GO:0005267">
    <property type="term" value="F:potassium channel activity"/>
    <property type="evidence" value="ECO:0007669"/>
    <property type="project" value="UniProtKB-KW"/>
</dbReference>
<keyword evidence="9" id="KW-0406">Ion transport</keyword>
<feature type="transmembrane region" description="Helical" evidence="13">
    <location>
        <begin position="173"/>
        <end position="193"/>
    </location>
</feature>
<dbReference type="InterPro" id="IPR010617">
    <property type="entry name" value="TMEM175-like"/>
</dbReference>
<keyword evidence="7" id="KW-0630">Potassium</keyword>
<evidence type="ECO:0000256" key="5">
    <source>
        <dbReference type="ARBA" id="ARBA00022692"/>
    </source>
</evidence>
<dbReference type="EMBL" id="BONZ01000032">
    <property type="protein sequence ID" value="GIH15240.1"/>
    <property type="molecule type" value="Genomic_DNA"/>
</dbReference>
<evidence type="ECO:0000256" key="9">
    <source>
        <dbReference type="ARBA" id="ARBA00023065"/>
    </source>
</evidence>
<evidence type="ECO:0000256" key="13">
    <source>
        <dbReference type="SAM" id="Phobius"/>
    </source>
</evidence>
<keyword evidence="8 13" id="KW-1133">Transmembrane helix</keyword>
<evidence type="ECO:0000256" key="6">
    <source>
        <dbReference type="ARBA" id="ARBA00022826"/>
    </source>
</evidence>
<reference evidence="14" key="1">
    <citation type="submission" date="2021-01" db="EMBL/GenBank/DDBJ databases">
        <title>Whole genome shotgun sequence of Rugosimonospora africana NBRC 104875.</title>
        <authorList>
            <person name="Komaki H."/>
            <person name="Tamura T."/>
        </authorList>
    </citation>
    <scope>NUCLEOTIDE SEQUENCE</scope>
    <source>
        <strain evidence="14">NBRC 104875</strain>
    </source>
</reference>
<gene>
    <name evidence="14" type="ORF">Raf01_34120</name>
</gene>
<dbReference type="AlphaFoldDB" id="A0A8J3QPS5"/>
<dbReference type="PANTHER" id="PTHR31462:SF5">
    <property type="entry name" value="ENDOSOMAL_LYSOSOMAL PROTON CHANNEL TMEM175"/>
    <property type="match status" value="1"/>
</dbReference>
<organism evidence="14 15">
    <name type="scientific">Rugosimonospora africana</name>
    <dbReference type="NCBI Taxonomy" id="556532"/>
    <lineage>
        <taxon>Bacteria</taxon>
        <taxon>Bacillati</taxon>
        <taxon>Actinomycetota</taxon>
        <taxon>Actinomycetes</taxon>
        <taxon>Micromonosporales</taxon>
        <taxon>Micromonosporaceae</taxon>
        <taxon>Rugosimonospora</taxon>
    </lineage>
</organism>
<evidence type="ECO:0000256" key="11">
    <source>
        <dbReference type="ARBA" id="ARBA00023303"/>
    </source>
</evidence>
<sequence>MPAAPEEVEPSGSDLRPGETDRLKAFSDGVFAIVITLLVLDLRVPEFQKGELFGSLLEEAPSLFAFVVSFVYIGVLWLNHHSLLRLIRGTTFAINWINLGILFGVVIIPFPTAVLASALAKGGTHDLRVAVVMYALAAALMSSPWLVFFVYLHRHPALRAEHVGADQVRAQQYRPITGIVLYGFTGLLGWIAYPLIGLAGIVVMIIFHGLTSEGISTRPLRWVRSGRRR</sequence>
<evidence type="ECO:0000256" key="7">
    <source>
        <dbReference type="ARBA" id="ARBA00022958"/>
    </source>
</evidence>
<evidence type="ECO:0000256" key="8">
    <source>
        <dbReference type="ARBA" id="ARBA00022989"/>
    </source>
</evidence>
<dbReference type="GO" id="GO:0016020">
    <property type="term" value="C:membrane"/>
    <property type="evidence" value="ECO:0007669"/>
    <property type="project" value="UniProtKB-SubCell"/>
</dbReference>
<keyword evidence="3" id="KW-0813">Transport</keyword>